<accession>A0A3L8SZH5</accession>
<dbReference type="GO" id="GO:0006105">
    <property type="term" value="P:succinate metabolic process"/>
    <property type="evidence" value="ECO:0007669"/>
    <property type="project" value="TreeGrafter"/>
</dbReference>
<evidence type="ECO:0000256" key="2">
    <source>
        <dbReference type="ARBA" id="ARBA00006020"/>
    </source>
</evidence>
<dbReference type="PANTHER" id="PTHR13137:SF6">
    <property type="entry name" value="SUCCINATE DEHYDROGENASE ASSEMBLY FACTOR 3, MITOCHONDRIAL"/>
    <property type="match status" value="1"/>
</dbReference>
<dbReference type="OrthoDB" id="278329at2759"/>
<comment type="similarity">
    <text evidence="2 6">Belongs to the complex I LYR family. SDHAF3 subfamily.</text>
</comment>
<evidence type="ECO:0000256" key="5">
    <source>
        <dbReference type="ARBA" id="ARBA00023186"/>
    </source>
</evidence>
<dbReference type="CDD" id="cd20270">
    <property type="entry name" value="Complex1_LYR_SDHAF3_LYRM10"/>
    <property type="match status" value="1"/>
</dbReference>
<evidence type="ECO:0000313" key="7">
    <source>
        <dbReference type="EMBL" id="RLW11457.1"/>
    </source>
</evidence>
<keyword evidence="3" id="KW-0809">Transit peptide</keyword>
<evidence type="ECO:0000256" key="4">
    <source>
        <dbReference type="ARBA" id="ARBA00023128"/>
    </source>
</evidence>
<proteinExistence type="inferred from homology"/>
<evidence type="ECO:0000313" key="8">
    <source>
        <dbReference type="Proteomes" id="UP000276834"/>
    </source>
</evidence>
<comment type="caution">
    <text evidence="7">The sequence shown here is derived from an EMBL/GenBank/DDBJ whole genome shotgun (WGS) entry which is preliminary data.</text>
</comment>
<gene>
    <name evidence="7" type="ORF">DV515_00001542</name>
</gene>
<comment type="subcellular location">
    <subcellularLocation>
        <location evidence="1 6">Mitochondrion matrix</location>
    </subcellularLocation>
</comment>
<dbReference type="GO" id="GO:0034553">
    <property type="term" value="P:mitochondrial respiratory chain complex II assembly"/>
    <property type="evidence" value="ECO:0007669"/>
    <property type="project" value="UniProtKB-UniRule"/>
</dbReference>
<comment type="function">
    <text evidence="6">Plays an essential role in the assembly of succinate dehydrogenase (SDH), an enzyme complex (also referred to as respiratory complex II) that is a component of both the tricarboxylic acid (TCA) cycle and the mitochondrial electron transport chain, and which couples the oxidation of succinate to fumarate with the reduction of ubiquinone (coenzyme Q) to ubiquinol. Promotes maturation of the iron-sulfur protein subunit of the SDH catalytic dimer, protecting it from the deleterious effects of oxidants. May act together with SDHAF1.</text>
</comment>
<sequence length="310" mass="35117">MAGGAPRLYRRILRLHRALPPALRDLGDRYVKEEFRRHRAAGPAEAQRFLREWEAIAEILRIKVGRILHFSESQGVVADKLKGMWDLDMNGHGKSHCYSDLAFLVACLVHNIVELCKAAAGSQSKKGSNPEEGWKIKLDLLNQASELRRGMERPGIGRVETEAELAVLERLLRGKSFFEQFQHVKMKDVCASPAASQLGWHHSQKRLLGKLLAENFIWHLKGLYDHLLSAAKTKLTILLKDKVSLQVYKRTVQVLLTFTTNSLKSGSCLNEPKAEVNVPVKVTILQRWPPKTYCEELPLPLYLPTMTKLS</sequence>
<keyword evidence="5 6" id="KW-0143">Chaperone</keyword>
<dbReference type="InterPro" id="IPR008381">
    <property type="entry name" value="SDHAF3/Sdh7"/>
</dbReference>
<evidence type="ECO:0000256" key="6">
    <source>
        <dbReference type="RuleBase" id="RU368039"/>
    </source>
</evidence>
<organism evidence="7 8">
    <name type="scientific">Chloebia gouldiae</name>
    <name type="common">Gouldian finch</name>
    <name type="synonym">Erythrura gouldiae</name>
    <dbReference type="NCBI Taxonomy" id="44316"/>
    <lineage>
        <taxon>Eukaryota</taxon>
        <taxon>Metazoa</taxon>
        <taxon>Chordata</taxon>
        <taxon>Craniata</taxon>
        <taxon>Vertebrata</taxon>
        <taxon>Euteleostomi</taxon>
        <taxon>Archelosauria</taxon>
        <taxon>Archosauria</taxon>
        <taxon>Dinosauria</taxon>
        <taxon>Saurischia</taxon>
        <taxon>Theropoda</taxon>
        <taxon>Coelurosauria</taxon>
        <taxon>Aves</taxon>
        <taxon>Neognathae</taxon>
        <taxon>Neoaves</taxon>
        <taxon>Telluraves</taxon>
        <taxon>Australaves</taxon>
        <taxon>Passeriformes</taxon>
        <taxon>Passeroidea</taxon>
        <taxon>Passeridae</taxon>
        <taxon>Chloebia</taxon>
    </lineage>
</organism>
<dbReference type="AlphaFoldDB" id="A0A3L8SZH5"/>
<name>A0A3L8SZH5_CHLGU</name>
<evidence type="ECO:0000256" key="3">
    <source>
        <dbReference type="ARBA" id="ARBA00022946"/>
    </source>
</evidence>
<dbReference type="Proteomes" id="UP000276834">
    <property type="component" value="Unassembled WGS sequence"/>
</dbReference>
<protein>
    <recommendedName>
        <fullName evidence="6">Succinate dehydrogenase assembly factor 3</fullName>
        <shortName evidence="6">SDH assembly factor 3</shortName>
        <shortName evidence="6">SDHAF3</shortName>
    </recommendedName>
</protein>
<dbReference type="GO" id="GO:0005759">
    <property type="term" value="C:mitochondrial matrix"/>
    <property type="evidence" value="ECO:0007669"/>
    <property type="project" value="UniProtKB-SubCell"/>
</dbReference>
<reference evidence="7 8" key="1">
    <citation type="journal article" date="2018" name="Proc. R. Soc. B">
        <title>A non-coding region near Follistatin controls head colour polymorphism in the Gouldian finch.</title>
        <authorList>
            <person name="Toomey M.B."/>
            <person name="Marques C.I."/>
            <person name="Andrade P."/>
            <person name="Araujo P.M."/>
            <person name="Sabatino S."/>
            <person name="Gazda M.A."/>
            <person name="Afonso S."/>
            <person name="Lopes R.J."/>
            <person name="Corbo J.C."/>
            <person name="Carneiro M."/>
        </authorList>
    </citation>
    <scope>NUCLEOTIDE SEQUENCE [LARGE SCALE GENOMIC DNA]</scope>
    <source>
        <strain evidence="7">Red01</strain>
        <tissue evidence="7">Muscle</tissue>
    </source>
</reference>
<keyword evidence="8" id="KW-1185">Reference proteome</keyword>
<comment type="subunit">
    <text evidence="6">Interacts with the iron-sulfur protein subunit within the SDH catalytic dimer.</text>
</comment>
<dbReference type="Pfam" id="PF13233">
    <property type="entry name" value="Complex1_LYR_2"/>
    <property type="match status" value="1"/>
</dbReference>
<dbReference type="EMBL" id="QUSF01000003">
    <property type="protein sequence ID" value="RLW11457.1"/>
    <property type="molecule type" value="Genomic_DNA"/>
</dbReference>
<evidence type="ECO:0000256" key="1">
    <source>
        <dbReference type="ARBA" id="ARBA00004305"/>
    </source>
</evidence>
<keyword evidence="4 6" id="KW-0496">Mitochondrion</keyword>
<dbReference type="STRING" id="44316.ENSEGOP00005003106"/>
<dbReference type="GO" id="GO:0005758">
    <property type="term" value="C:mitochondrial intermembrane space"/>
    <property type="evidence" value="ECO:0007669"/>
    <property type="project" value="TreeGrafter"/>
</dbReference>
<dbReference type="PANTHER" id="PTHR13137">
    <property type="entry name" value="DC11 ACN9 HOMOLOG"/>
    <property type="match status" value="1"/>
</dbReference>